<feature type="compositionally biased region" description="Polar residues" evidence="3">
    <location>
        <begin position="470"/>
        <end position="491"/>
    </location>
</feature>
<dbReference type="GO" id="GO:0016020">
    <property type="term" value="C:membrane"/>
    <property type="evidence" value="ECO:0007669"/>
    <property type="project" value="UniProtKB-SubCell"/>
</dbReference>
<dbReference type="SUPFAM" id="SSF49265">
    <property type="entry name" value="Fibronectin type III"/>
    <property type="match status" value="2"/>
</dbReference>
<comment type="caution">
    <text evidence="6">The sequence shown here is derived from an EMBL/GenBank/DDBJ whole genome shotgun (WGS) entry which is preliminary data.</text>
</comment>
<gene>
    <name evidence="6" type="ORF">EFL95_05020</name>
</gene>
<dbReference type="GO" id="GO:0000272">
    <property type="term" value="P:polysaccharide catabolic process"/>
    <property type="evidence" value="ECO:0007669"/>
    <property type="project" value="UniProtKB-KW"/>
</dbReference>
<protein>
    <recommendedName>
        <fullName evidence="5">Fibronectin type-III domain-containing protein</fullName>
    </recommendedName>
</protein>
<keyword evidence="2" id="KW-0624">Polysaccharide degradation</keyword>
<evidence type="ECO:0000256" key="2">
    <source>
        <dbReference type="ARBA" id="ARBA00023326"/>
    </source>
</evidence>
<feature type="region of interest" description="Disordered" evidence="3">
    <location>
        <begin position="462"/>
        <end position="491"/>
    </location>
</feature>
<dbReference type="InterPro" id="IPR013783">
    <property type="entry name" value="Ig-like_fold"/>
</dbReference>
<keyword evidence="1" id="KW-0378">Hydrolase</keyword>
<dbReference type="PANTHER" id="PTHR46957:SF3">
    <property type="entry name" value="CYTOKINE RECEPTOR"/>
    <property type="match status" value="1"/>
</dbReference>
<organism evidence="6 7">
    <name type="scientific">Nocardioides marmorisolisilvae</name>
    <dbReference type="NCBI Taxonomy" id="1542737"/>
    <lineage>
        <taxon>Bacteria</taxon>
        <taxon>Bacillati</taxon>
        <taxon>Actinomycetota</taxon>
        <taxon>Actinomycetes</taxon>
        <taxon>Propionibacteriales</taxon>
        <taxon>Nocardioidaceae</taxon>
        <taxon>Nocardioides</taxon>
    </lineage>
</organism>
<keyword evidence="1" id="KW-0326">Glycosidase</keyword>
<proteinExistence type="predicted"/>
<feature type="chain" id="PRO_5038618714" description="Fibronectin type-III domain-containing protein" evidence="4">
    <location>
        <begin position="20"/>
        <end position="747"/>
    </location>
</feature>
<name>A0A3N0DS55_9ACTN</name>
<feature type="region of interest" description="Disordered" evidence="3">
    <location>
        <begin position="386"/>
        <end position="406"/>
    </location>
</feature>
<dbReference type="AlphaFoldDB" id="A0A3N0DS55"/>
<dbReference type="Pfam" id="PF13582">
    <property type="entry name" value="Reprolysin_3"/>
    <property type="match status" value="1"/>
</dbReference>
<evidence type="ECO:0000259" key="5">
    <source>
        <dbReference type="PROSITE" id="PS50853"/>
    </source>
</evidence>
<dbReference type="Pfam" id="PF00041">
    <property type="entry name" value="fn3"/>
    <property type="match status" value="1"/>
</dbReference>
<evidence type="ECO:0000313" key="7">
    <source>
        <dbReference type="Proteomes" id="UP000277094"/>
    </source>
</evidence>
<dbReference type="GO" id="GO:0016798">
    <property type="term" value="F:hydrolase activity, acting on glycosyl bonds"/>
    <property type="evidence" value="ECO:0007669"/>
    <property type="project" value="UniProtKB-KW"/>
</dbReference>
<feature type="compositionally biased region" description="Polar residues" evidence="3">
    <location>
        <begin position="386"/>
        <end position="405"/>
    </location>
</feature>
<dbReference type="InterPro" id="IPR024079">
    <property type="entry name" value="MetalloPept_cat_dom_sf"/>
</dbReference>
<dbReference type="GO" id="GO:0008237">
    <property type="term" value="F:metallopeptidase activity"/>
    <property type="evidence" value="ECO:0007669"/>
    <property type="project" value="InterPro"/>
</dbReference>
<dbReference type="PRINTS" id="PR00014">
    <property type="entry name" value="FNTYPEIII"/>
</dbReference>
<dbReference type="InterPro" id="IPR003961">
    <property type="entry name" value="FN3_dom"/>
</dbReference>
<dbReference type="Proteomes" id="UP000277094">
    <property type="component" value="Unassembled WGS sequence"/>
</dbReference>
<keyword evidence="7" id="KW-1185">Reference proteome</keyword>
<dbReference type="SMART" id="SM00060">
    <property type="entry name" value="FN3"/>
    <property type="match status" value="3"/>
</dbReference>
<feature type="domain" description="Fibronectin type-III" evidence="5">
    <location>
        <begin position="458"/>
        <end position="551"/>
    </location>
</feature>
<evidence type="ECO:0000256" key="3">
    <source>
        <dbReference type="SAM" id="MobiDB-lite"/>
    </source>
</evidence>
<dbReference type="CDD" id="cd00063">
    <property type="entry name" value="FN3"/>
    <property type="match status" value="2"/>
</dbReference>
<evidence type="ECO:0000256" key="1">
    <source>
        <dbReference type="ARBA" id="ARBA00023295"/>
    </source>
</evidence>
<sequence length="747" mass="75615">MTLGRAFLVAAVCAATAVASPGFEARASALAPQPTKAAGALAPQPTVPTAQSWLTADEMAKPHARLAQQADASQAAVDAALSLHSRSSSSKKIYLDFDGFNVAAGTAWASTISTGNKGGFSLDGSANPGFTQTELDYITKVWTIVAEKYSPFDLDVTTENQSDDALTRTSAGDTAYGTHVVFTDDQTARPSGCGVAGCAGIAWVGVFDNVETLNKYEPAWVYTTLNFGSGDVQQTAGQAANSAAHEVGHTLGLHHDVTNAQPSGYYGGHDIWSPIMGSSSRAVQQFDDNGYPDAATPGQVDPTDGTTADPDDFDVMTKSGISYRPDTEGGALGAPYTADGVITTDADTDTYTVNRSACTGAVTVAATGIGMGQTLDLKLTIGGPSGTLTDSPTTGSVSTLPNTPTGMDASVNVPSASSGTMSIQVEGVGDATSGYSGYGSVGQYHLAVTGCQSSGAIAPTAPTSVTTTPNAHTTTGSVSWSPPNDPGTSPVTSYTVSGVPGGPYVVNAPTTSKSLTGLNPGTTYTVGVTASSNDGTSPAATKSLRVATWAPTATPGLTLTPHKSSVDVAWTAPSNPGNAIPTGWHVTLYSASHVALLTAPETLATTGTTITGLSPGSYSVEVYQDATSDDGTKSATASKSFKTLTAPSAPKIGTAASGASGGAVNALARWGAPSSTGGSAITGYRVYAYKLSSKGTVVSSKYSAMLGASTRSYRFTLSAGTYRFRVAAYNAVGKSSYSAYSAKVSAR</sequence>
<dbReference type="Gene3D" id="2.60.40.10">
    <property type="entry name" value="Immunoglobulins"/>
    <property type="match status" value="3"/>
</dbReference>
<dbReference type="PROSITE" id="PS50853">
    <property type="entry name" value="FN3"/>
    <property type="match status" value="2"/>
</dbReference>
<dbReference type="SUPFAM" id="SSF55486">
    <property type="entry name" value="Metalloproteases ('zincins'), catalytic domain"/>
    <property type="match status" value="1"/>
</dbReference>
<keyword evidence="4" id="KW-0732">Signal</keyword>
<dbReference type="Gene3D" id="3.40.390.10">
    <property type="entry name" value="Collagenase (Catalytic Domain)"/>
    <property type="match status" value="1"/>
</dbReference>
<dbReference type="InterPro" id="IPR036116">
    <property type="entry name" value="FN3_sf"/>
</dbReference>
<dbReference type="OrthoDB" id="954626at2"/>
<dbReference type="EMBL" id="RJSG01000002">
    <property type="protein sequence ID" value="RNL78459.1"/>
    <property type="molecule type" value="Genomic_DNA"/>
</dbReference>
<dbReference type="InterPro" id="IPR050713">
    <property type="entry name" value="RTP_Phos/Ushers"/>
</dbReference>
<feature type="signal peptide" evidence="4">
    <location>
        <begin position="1"/>
        <end position="19"/>
    </location>
</feature>
<dbReference type="PANTHER" id="PTHR46957">
    <property type="entry name" value="CYTOKINE RECEPTOR"/>
    <property type="match status" value="1"/>
</dbReference>
<accession>A0A3N0DS55</accession>
<evidence type="ECO:0000256" key="4">
    <source>
        <dbReference type="SAM" id="SignalP"/>
    </source>
</evidence>
<reference evidence="6 7" key="1">
    <citation type="submission" date="2018-11" db="EMBL/GenBank/DDBJ databases">
        <authorList>
            <person name="Li F."/>
        </authorList>
    </citation>
    <scope>NUCLEOTIDE SEQUENCE [LARGE SCALE GENOMIC DNA]</scope>
    <source>
        <strain evidence="6 7">KIS18-7</strain>
    </source>
</reference>
<feature type="domain" description="Fibronectin type-III" evidence="5">
    <location>
        <begin position="646"/>
        <end position="747"/>
    </location>
</feature>
<keyword evidence="2" id="KW-0119">Carbohydrate metabolism</keyword>
<feature type="region of interest" description="Disordered" evidence="3">
    <location>
        <begin position="283"/>
        <end position="312"/>
    </location>
</feature>
<evidence type="ECO:0000313" key="6">
    <source>
        <dbReference type="EMBL" id="RNL78459.1"/>
    </source>
</evidence>